<sequence>MGNDLRNFYMPFAAAAYSDNPNKCLTNIQKWLDGVDHNPNQTISVYRQYKIKCPSLNDICSGYTAITKTYQNDSYGPIIIAFKGPTDPDYFYANDFNYTEMVPFVGTGKVSKQFLDAFNNIWINAGMKDDILTLKNKNPFSNFIIVGHSTGGAMASLAAVTIAANRIAYAQVVGLFTFGQPRTGDKDFADTVTSANFWRSDRIIHNADIVSHLPSINDSNYYHHISEMWWPNNMSNRSNYIKCSKYDGEDPNCSNSIDVLQLNFDDHKIYFGRKFSEYGVNGCSDLELSKNDDVKVNGKRLKASDSKSNPLRFLSSFGTVFTKEAKNHF</sequence>
<dbReference type="WBParaSite" id="PS1159_v2.g3136.t1">
    <property type="protein sequence ID" value="PS1159_v2.g3136.t1"/>
    <property type="gene ID" value="PS1159_v2.g3136"/>
</dbReference>
<name>A0AC35G9P3_9BILA</name>
<protein>
    <submittedName>
        <fullName evidence="2">Fungal lipase-like domain-containing protein</fullName>
    </submittedName>
</protein>
<evidence type="ECO:0000313" key="1">
    <source>
        <dbReference type="Proteomes" id="UP000887580"/>
    </source>
</evidence>
<proteinExistence type="predicted"/>
<evidence type="ECO:0000313" key="2">
    <source>
        <dbReference type="WBParaSite" id="PS1159_v2.g3136.t1"/>
    </source>
</evidence>
<accession>A0AC35G9P3</accession>
<dbReference type="Proteomes" id="UP000887580">
    <property type="component" value="Unplaced"/>
</dbReference>
<reference evidence="2" key="1">
    <citation type="submission" date="2022-11" db="UniProtKB">
        <authorList>
            <consortium name="WormBaseParasite"/>
        </authorList>
    </citation>
    <scope>IDENTIFICATION</scope>
</reference>
<organism evidence="1 2">
    <name type="scientific">Panagrolaimus sp. PS1159</name>
    <dbReference type="NCBI Taxonomy" id="55785"/>
    <lineage>
        <taxon>Eukaryota</taxon>
        <taxon>Metazoa</taxon>
        <taxon>Ecdysozoa</taxon>
        <taxon>Nematoda</taxon>
        <taxon>Chromadorea</taxon>
        <taxon>Rhabditida</taxon>
        <taxon>Tylenchina</taxon>
        <taxon>Panagrolaimomorpha</taxon>
        <taxon>Panagrolaimoidea</taxon>
        <taxon>Panagrolaimidae</taxon>
        <taxon>Panagrolaimus</taxon>
    </lineage>
</organism>